<evidence type="ECO:0000256" key="6">
    <source>
        <dbReference type="ARBA" id="ARBA00022692"/>
    </source>
</evidence>
<organism evidence="11 12">
    <name type="scientific">Labeo rohita</name>
    <name type="common">Indian major carp</name>
    <name type="synonym">Cyprinus rohita</name>
    <dbReference type="NCBI Taxonomy" id="84645"/>
    <lineage>
        <taxon>Eukaryota</taxon>
        <taxon>Metazoa</taxon>
        <taxon>Chordata</taxon>
        <taxon>Craniata</taxon>
        <taxon>Vertebrata</taxon>
        <taxon>Euteleostomi</taxon>
        <taxon>Actinopterygii</taxon>
        <taxon>Neopterygii</taxon>
        <taxon>Teleostei</taxon>
        <taxon>Ostariophysi</taxon>
        <taxon>Cypriniformes</taxon>
        <taxon>Cyprinidae</taxon>
        <taxon>Labeoninae</taxon>
        <taxon>Labeonini</taxon>
        <taxon>Labeo</taxon>
    </lineage>
</organism>
<evidence type="ECO:0000313" key="12">
    <source>
        <dbReference type="Proteomes" id="UP000290572"/>
    </source>
</evidence>
<feature type="transmembrane region" description="Helical" evidence="10">
    <location>
        <begin position="1022"/>
        <end position="1042"/>
    </location>
</feature>
<dbReference type="GO" id="GO:0032217">
    <property type="term" value="F:riboflavin transmembrane transporter activity"/>
    <property type="evidence" value="ECO:0007669"/>
    <property type="project" value="InterPro"/>
</dbReference>
<feature type="region of interest" description="Disordered" evidence="9">
    <location>
        <begin position="708"/>
        <end position="728"/>
    </location>
</feature>
<evidence type="ECO:0000256" key="1">
    <source>
        <dbReference type="ARBA" id="ARBA00000215"/>
    </source>
</evidence>
<feature type="transmembrane region" description="Helical" evidence="10">
    <location>
        <begin position="987"/>
        <end position="1010"/>
    </location>
</feature>
<comment type="caution">
    <text evidence="11">The sequence shown here is derived from an EMBL/GenBank/DDBJ whole genome shotgun (WGS) entry which is preliminary data.</text>
</comment>
<sequence>MEDLQDFGSSSASAKTIAAELKDDFYSKLVDDYLGAHYGELLELDEKPWKIRMLVQIGLMREEQDVSWVDLIQWLQKIVPMFQSADFRSLIERNTTTALSLTGDARENFLESDVNFEFVGPICDSIGIGRRDLLEMSDFSGRAKLTALTNGLILELTNFISREKLDPVVLVSWIRNFEPLFCSDGKIQRAYRFLRSSLKNFRIQYRNNQRSRKRSRGLLDEFLQSPFDLAPEADVDDIEYRRVAMVKAHLKKKRRISRHKPTSVFKEEDEPFGISQTDVTEKTHREPKQIPHAVSVKREQVSQSHQTQTQPLEDAERDAKTDTGDNVTLLDISVLSWQKIADIYGGKNDAAKVVSMDLLQNHFSAMLKEDANLRTLDDKVKGSTHPLVPPLNFLRYICQFLFELIDVIEQQMMTFEKDIMNTTGEKLGRDKHPRFQSFLNFDESAVTRYIHMASEMLCPSEETNPNYRRHWLAFCLERKNPSRLPVYRSNRIINYFEAAAGLIHHHEDVALFVTDLQLLNDNSNILLESVNADANDEALQALVCVVAVVYLKVLGPFWQLLKSDGEYPLFSRYILCLYEKLLEWSQDASCLLQPEAFLNVFLQVPMQEGTFKGVFRFCHDNAENQFGTLIKACLQRMMKALAAVLEDSLKDFLPGGEHCKDLPSDIAIQMANCTFSQLMGEYPFGHAYPYEKNRPDKTLGRTEGSIAKHAEKEPASQEATDEPTSSVVMLSPSKTSQKRYSILDGANLNAAKKIKVSRLKQKAQDHIYRKMIVGAVSKFGGPCKSKQDVERLLTKLEGSSHAHIREVIRCELNYQKSILGSRDKKLNHIGFSLTDMVTTLKDVLPNERIIVASPSENVFEETCTETSSPDPQSTATDTWWNHAIVSHILVALFGMGSWIPVNSLWVELPIVVGVLPEGWNLPAYLSVLIAFGNLGPVAVTLTHHFAPGWLNERKVIHIIQVLAVVAAAFLALFWSQVVTVAGEPRSIPFLLLTFILSFVCCTSNVTFLPFMFRYPAQYIRTFFVGQGLCALFPCVVALGQGVGKLECIETVNGTKPRYLKENFPAQNFFWFLCVMLAISALSFLALTYRVITQTVAEEVPKTEQETVKMEEETHPLQNGGSPVSEEQVEVEKQAPVVAFWTSRNIYLLLLLGISNALTNGVLPSVQSFSCLPYGTMTFHLSVVLGNIANPLACFVAMFVLLRSSIGLGMMSLGGGIFAAYLMALAALSPCPPLLGSQSGVALVIISWIIFTGLFSYLKVVVGTLLHEAGHAALLWCGVFIQAGSLIGALLMFPLVSVYQVFQRAQDCTDSCS</sequence>
<feature type="region of interest" description="Disordered" evidence="9">
    <location>
        <begin position="1102"/>
        <end position="1124"/>
    </location>
</feature>
<feature type="transmembrane region" description="Helical" evidence="10">
    <location>
        <begin position="1273"/>
        <end position="1301"/>
    </location>
</feature>
<feature type="compositionally biased region" description="Polar residues" evidence="9">
    <location>
        <begin position="301"/>
        <end position="311"/>
    </location>
</feature>
<dbReference type="PANTHER" id="PTHR12929">
    <property type="entry name" value="SOLUTE CARRIER FAMILY 52"/>
    <property type="match status" value="1"/>
</dbReference>
<keyword evidence="12" id="KW-1185">Reference proteome</keyword>
<dbReference type="Pfam" id="PF06237">
    <property type="entry name" value="SLC52_ribofla_tr"/>
    <property type="match status" value="1"/>
</dbReference>
<comment type="catalytic activity">
    <reaction evidence="1">
        <text>riboflavin(in) = riboflavin(out)</text>
        <dbReference type="Rhea" id="RHEA:35015"/>
        <dbReference type="ChEBI" id="CHEBI:57986"/>
    </reaction>
</comment>
<feature type="compositionally biased region" description="Basic and acidic residues" evidence="9">
    <location>
        <begin position="279"/>
        <end position="289"/>
    </location>
</feature>
<evidence type="ECO:0000256" key="4">
    <source>
        <dbReference type="ARBA" id="ARBA00022448"/>
    </source>
</evidence>
<feature type="transmembrane region" description="Helical" evidence="10">
    <location>
        <begin position="1068"/>
        <end position="1091"/>
    </location>
</feature>
<evidence type="ECO:0000256" key="10">
    <source>
        <dbReference type="SAM" id="Phobius"/>
    </source>
</evidence>
<keyword evidence="4" id="KW-0813">Transport</keyword>
<keyword evidence="7 10" id="KW-1133">Transmembrane helix</keyword>
<proteinExistence type="inferred from homology"/>
<feature type="compositionally biased region" description="Basic and acidic residues" evidence="9">
    <location>
        <begin position="1102"/>
        <end position="1114"/>
    </location>
</feature>
<accession>A0A498NRN2</accession>
<comment type="similarity">
    <text evidence="3">Belongs to the riboflavin transporter family.</text>
</comment>
<keyword evidence="8 10" id="KW-0472">Membrane</keyword>
<protein>
    <submittedName>
        <fullName evidence="11">Solute carrier family riboflavin member 2-like isoform X2</fullName>
    </submittedName>
</protein>
<feature type="transmembrane region" description="Helical" evidence="10">
    <location>
        <begin position="1207"/>
        <end position="1227"/>
    </location>
</feature>
<feature type="region of interest" description="Disordered" evidence="9">
    <location>
        <begin position="257"/>
        <end position="321"/>
    </location>
</feature>
<feature type="transmembrane region" description="Helical" evidence="10">
    <location>
        <begin position="955"/>
        <end position="975"/>
    </location>
</feature>
<evidence type="ECO:0000256" key="2">
    <source>
        <dbReference type="ARBA" id="ARBA00004651"/>
    </source>
</evidence>
<evidence type="ECO:0000256" key="7">
    <source>
        <dbReference type="ARBA" id="ARBA00022989"/>
    </source>
</evidence>
<evidence type="ECO:0000256" key="8">
    <source>
        <dbReference type="ARBA" id="ARBA00023136"/>
    </source>
</evidence>
<keyword evidence="6 10" id="KW-0812">Transmembrane</keyword>
<gene>
    <name evidence="11" type="ORF">ROHU_003984</name>
</gene>
<feature type="transmembrane region" description="Helical" evidence="10">
    <location>
        <begin position="921"/>
        <end position="943"/>
    </location>
</feature>
<evidence type="ECO:0000256" key="3">
    <source>
        <dbReference type="ARBA" id="ARBA00006366"/>
    </source>
</evidence>
<comment type="subcellular location">
    <subcellularLocation>
        <location evidence="2">Cell membrane</location>
        <topology evidence="2">Multi-pass membrane protein</topology>
    </subcellularLocation>
</comment>
<dbReference type="EMBL" id="QBIY01011181">
    <property type="protein sequence ID" value="RXN34436.1"/>
    <property type="molecule type" value="Genomic_DNA"/>
</dbReference>
<dbReference type="GO" id="GO:0005886">
    <property type="term" value="C:plasma membrane"/>
    <property type="evidence" value="ECO:0007669"/>
    <property type="project" value="UniProtKB-SubCell"/>
</dbReference>
<feature type="transmembrane region" description="Helical" evidence="10">
    <location>
        <begin position="1145"/>
        <end position="1165"/>
    </location>
</feature>
<dbReference type="InterPro" id="IPR009357">
    <property type="entry name" value="Riboflavin_transptr"/>
</dbReference>
<evidence type="ECO:0000313" key="11">
    <source>
        <dbReference type="EMBL" id="RXN34436.1"/>
    </source>
</evidence>
<dbReference type="PANTHER" id="PTHR12929:SF1">
    <property type="entry name" value="SOLUTE CARRIER FAMILY 52, RIBOFLAVIN TRANSPORTER, MEMBER 2"/>
    <property type="match status" value="1"/>
</dbReference>
<keyword evidence="5" id="KW-1003">Cell membrane</keyword>
<dbReference type="Proteomes" id="UP000290572">
    <property type="component" value="Unassembled WGS sequence"/>
</dbReference>
<evidence type="ECO:0000256" key="9">
    <source>
        <dbReference type="SAM" id="MobiDB-lite"/>
    </source>
</evidence>
<evidence type="ECO:0000256" key="5">
    <source>
        <dbReference type="ARBA" id="ARBA00022475"/>
    </source>
</evidence>
<feature type="transmembrane region" description="Helical" evidence="10">
    <location>
        <begin position="1239"/>
        <end position="1261"/>
    </location>
</feature>
<reference evidence="11 12" key="1">
    <citation type="submission" date="2018-03" db="EMBL/GenBank/DDBJ databases">
        <title>Draft genome sequence of Rohu Carp (Labeo rohita).</title>
        <authorList>
            <person name="Das P."/>
            <person name="Kushwaha B."/>
            <person name="Joshi C.G."/>
            <person name="Kumar D."/>
            <person name="Nagpure N.S."/>
            <person name="Sahoo L."/>
            <person name="Das S.P."/>
            <person name="Bit A."/>
            <person name="Patnaik S."/>
            <person name="Meher P.K."/>
            <person name="Jayasankar P."/>
            <person name="Koringa P.G."/>
            <person name="Patel N.V."/>
            <person name="Hinsu A.T."/>
            <person name="Kumar R."/>
            <person name="Pandey M."/>
            <person name="Agarwal S."/>
            <person name="Srivastava S."/>
            <person name="Singh M."/>
            <person name="Iquebal M.A."/>
            <person name="Jaiswal S."/>
            <person name="Angadi U.B."/>
            <person name="Kumar N."/>
            <person name="Raza M."/>
            <person name="Shah T.M."/>
            <person name="Rai A."/>
            <person name="Jena J.K."/>
        </authorList>
    </citation>
    <scope>NUCLEOTIDE SEQUENCE [LARGE SCALE GENOMIC DNA]</scope>
    <source>
        <strain evidence="11">DASCIFA01</strain>
        <tissue evidence="11">Testis</tissue>
    </source>
</reference>
<name>A0A498NRN2_LABRO</name>
<feature type="transmembrane region" description="Helical" evidence="10">
    <location>
        <begin position="1177"/>
        <end position="1200"/>
    </location>
</feature>